<keyword evidence="3" id="KW-0645">Protease</keyword>
<evidence type="ECO:0000256" key="2">
    <source>
        <dbReference type="ARBA" id="ARBA00004196"/>
    </source>
</evidence>
<evidence type="ECO:0000259" key="8">
    <source>
        <dbReference type="Pfam" id="PF01551"/>
    </source>
</evidence>
<evidence type="ECO:0000313" key="11">
    <source>
        <dbReference type="EMBL" id="GLS83461.1"/>
    </source>
</evidence>
<reference evidence="11 12" key="1">
    <citation type="journal article" date="2014" name="Int. J. Syst. Evol. Microbiol.">
        <title>Complete genome sequence of Corynebacterium casei LMG S-19264T (=DSM 44701T), isolated from a smear-ripened cheese.</title>
        <authorList>
            <consortium name="US DOE Joint Genome Institute (JGI-PGF)"/>
            <person name="Walter F."/>
            <person name="Albersmeier A."/>
            <person name="Kalinowski J."/>
            <person name="Ruckert C."/>
        </authorList>
    </citation>
    <scope>NUCLEOTIDE SEQUENCE [LARGE SCALE GENOMIC DNA]</scope>
    <source>
        <strain evidence="11 12">NBRC 112785</strain>
    </source>
</reference>
<dbReference type="FunFam" id="2.70.70.10:FF:000002">
    <property type="entry name" value="Murein DD-endopeptidase MepM"/>
    <property type="match status" value="1"/>
</dbReference>
<dbReference type="GO" id="GO:0046872">
    <property type="term" value="F:metal ion binding"/>
    <property type="evidence" value="ECO:0007669"/>
    <property type="project" value="UniProtKB-KW"/>
</dbReference>
<feature type="domain" description="M23ase beta-sheet core" evidence="8">
    <location>
        <begin position="298"/>
        <end position="392"/>
    </location>
</feature>
<dbReference type="InterPro" id="IPR045834">
    <property type="entry name" value="Csd3_N2"/>
</dbReference>
<dbReference type="Gene3D" id="3.10.450.350">
    <property type="match status" value="2"/>
</dbReference>
<dbReference type="CDD" id="cd12797">
    <property type="entry name" value="M23_peptidase"/>
    <property type="match status" value="1"/>
</dbReference>
<evidence type="ECO:0000313" key="12">
    <source>
        <dbReference type="Proteomes" id="UP001157439"/>
    </source>
</evidence>
<feature type="domain" description="Opacity-associated protein A LysM-like" evidence="9">
    <location>
        <begin position="79"/>
        <end position="158"/>
    </location>
</feature>
<evidence type="ECO:0000256" key="6">
    <source>
        <dbReference type="ARBA" id="ARBA00022833"/>
    </source>
</evidence>
<dbReference type="AlphaFoldDB" id="A0AA37TS03"/>
<dbReference type="EMBL" id="BSPO01000002">
    <property type="protein sequence ID" value="GLS83461.1"/>
    <property type="molecule type" value="Genomic_DNA"/>
</dbReference>
<evidence type="ECO:0000259" key="10">
    <source>
        <dbReference type="Pfam" id="PF19425"/>
    </source>
</evidence>
<dbReference type="Pfam" id="PF04225">
    <property type="entry name" value="LysM_OapA"/>
    <property type="match status" value="1"/>
</dbReference>
<keyword evidence="12" id="KW-1185">Reference proteome</keyword>
<accession>A0AA37TS03</accession>
<organism evidence="11 12">
    <name type="scientific">Paraferrimonas haliotis</name>
    <dbReference type="NCBI Taxonomy" id="2013866"/>
    <lineage>
        <taxon>Bacteria</taxon>
        <taxon>Pseudomonadati</taxon>
        <taxon>Pseudomonadota</taxon>
        <taxon>Gammaproteobacteria</taxon>
        <taxon>Alteromonadales</taxon>
        <taxon>Ferrimonadaceae</taxon>
        <taxon>Paraferrimonas</taxon>
    </lineage>
</organism>
<comment type="cofactor">
    <cofactor evidence="1">
        <name>Zn(2+)</name>
        <dbReference type="ChEBI" id="CHEBI:29105"/>
    </cofactor>
</comment>
<dbReference type="GO" id="GO:0006508">
    <property type="term" value="P:proteolysis"/>
    <property type="evidence" value="ECO:0007669"/>
    <property type="project" value="UniProtKB-KW"/>
</dbReference>
<dbReference type="InterPro" id="IPR016047">
    <property type="entry name" value="M23ase_b-sheet_dom"/>
</dbReference>
<dbReference type="PANTHER" id="PTHR21666">
    <property type="entry name" value="PEPTIDASE-RELATED"/>
    <property type="match status" value="1"/>
</dbReference>
<dbReference type="GO" id="GO:0030313">
    <property type="term" value="C:cell envelope"/>
    <property type="evidence" value="ECO:0007669"/>
    <property type="project" value="UniProtKB-SubCell"/>
</dbReference>
<keyword evidence="7" id="KW-0482">Metalloprotease</keyword>
<gene>
    <name evidence="11" type="ORF">GCM10007894_14380</name>
</gene>
<dbReference type="SUPFAM" id="SSF51261">
    <property type="entry name" value="Duplicated hybrid motif"/>
    <property type="match status" value="1"/>
</dbReference>
<dbReference type="PANTHER" id="PTHR21666:SF292">
    <property type="entry name" value="MUREIN DD-ENDOPEPTIDASE MEPM"/>
    <property type="match status" value="1"/>
</dbReference>
<evidence type="ECO:0000256" key="3">
    <source>
        <dbReference type="ARBA" id="ARBA00022670"/>
    </source>
</evidence>
<keyword evidence="4" id="KW-0479">Metal-binding</keyword>
<dbReference type="InterPro" id="IPR007340">
    <property type="entry name" value="LysM_Opacity-associatedA"/>
</dbReference>
<sequence length="425" mass="47652">MSQLQRLKIQPKFPPISRKQLAAGASVLMMAAVLMISQNSAYTPQQRIDIALDVNGPIGRLAADTWEPAPINTPQWQTIIKEGDNLSALFQQAGLSTHDLLNVLDADLSVLALDTLRPGHELKLWKTDDGHLAKLELVFNAAHQVIFERASSGEFSYREVKREGNWQPQIISGEISNSFYNAARASGLSASDAVFIGTLFRDKIDFTRSIRKGDTFQVLRKNQYIDGAATGEHKIMAVRFQRGNTRFEVFRNNDGHFYDENANGLSQGFLERPYRGKFRISSRFDPKRKHPVTGLIRPHNGVDFATPVGTPVLAPADGVVRTVTNHRFAGRYVVIQHGDRYRTRFLHLSRALVSPGQTVRQGQVIARSGATGRITGPHLHYELHVNGRPVDPLKVHLPRSEKLAKSQQPQYFKLVKQRQLMLDLS</sequence>
<evidence type="ECO:0000256" key="1">
    <source>
        <dbReference type="ARBA" id="ARBA00001947"/>
    </source>
</evidence>
<comment type="caution">
    <text evidence="11">The sequence shown here is derived from an EMBL/GenBank/DDBJ whole genome shotgun (WGS) entry which is preliminary data.</text>
</comment>
<keyword evidence="6" id="KW-0862">Zinc</keyword>
<dbReference type="RefSeq" id="WP_095496993.1">
    <property type="nucleotide sequence ID" value="NZ_BSPO01000002.1"/>
</dbReference>
<dbReference type="Pfam" id="PF19425">
    <property type="entry name" value="Csd3_N2"/>
    <property type="match status" value="1"/>
</dbReference>
<dbReference type="Gene3D" id="2.70.70.10">
    <property type="entry name" value="Glucose Permease (Domain IIA)"/>
    <property type="match status" value="1"/>
</dbReference>
<dbReference type="Pfam" id="PF01551">
    <property type="entry name" value="Peptidase_M23"/>
    <property type="match status" value="1"/>
</dbReference>
<evidence type="ECO:0000256" key="5">
    <source>
        <dbReference type="ARBA" id="ARBA00022801"/>
    </source>
</evidence>
<evidence type="ECO:0000259" key="9">
    <source>
        <dbReference type="Pfam" id="PF04225"/>
    </source>
</evidence>
<dbReference type="Proteomes" id="UP001157439">
    <property type="component" value="Unassembled WGS sequence"/>
</dbReference>
<proteinExistence type="predicted"/>
<dbReference type="GO" id="GO:0042834">
    <property type="term" value="F:peptidoglycan binding"/>
    <property type="evidence" value="ECO:0007669"/>
    <property type="project" value="InterPro"/>
</dbReference>
<dbReference type="InterPro" id="IPR011055">
    <property type="entry name" value="Dup_hybrid_motif"/>
</dbReference>
<keyword evidence="5" id="KW-0378">Hydrolase</keyword>
<feature type="domain" description="Csd3-like second N-terminal" evidence="10">
    <location>
        <begin position="163"/>
        <end position="286"/>
    </location>
</feature>
<evidence type="ECO:0000256" key="4">
    <source>
        <dbReference type="ARBA" id="ARBA00022723"/>
    </source>
</evidence>
<dbReference type="InterPro" id="IPR050570">
    <property type="entry name" value="Cell_wall_metabolism_enzyme"/>
</dbReference>
<dbReference type="GO" id="GO:0004222">
    <property type="term" value="F:metalloendopeptidase activity"/>
    <property type="evidence" value="ECO:0007669"/>
    <property type="project" value="TreeGrafter"/>
</dbReference>
<evidence type="ECO:0000256" key="7">
    <source>
        <dbReference type="ARBA" id="ARBA00023049"/>
    </source>
</evidence>
<protein>
    <submittedName>
        <fullName evidence="11">Subfamily M23B unassigned peptidase</fullName>
    </submittedName>
</protein>
<comment type="subcellular location">
    <subcellularLocation>
        <location evidence="2">Cell envelope</location>
    </subcellularLocation>
</comment>
<name>A0AA37TS03_9GAMM</name>